<proteinExistence type="predicted"/>
<keyword evidence="2" id="KW-1185">Reference proteome</keyword>
<dbReference type="EMBL" id="CABPRJ010001499">
    <property type="protein sequence ID" value="VVC38775.1"/>
    <property type="molecule type" value="Genomic_DNA"/>
</dbReference>
<gene>
    <name evidence="1" type="ORF">CINCED_3A017780</name>
</gene>
<reference evidence="1 2" key="1">
    <citation type="submission" date="2019-08" db="EMBL/GenBank/DDBJ databases">
        <authorList>
            <person name="Alioto T."/>
            <person name="Alioto T."/>
            <person name="Gomez Garrido J."/>
        </authorList>
    </citation>
    <scope>NUCLEOTIDE SEQUENCE [LARGE SCALE GENOMIC DNA]</scope>
</reference>
<organism evidence="1 2">
    <name type="scientific">Cinara cedri</name>
    <dbReference type="NCBI Taxonomy" id="506608"/>
    <lineage>
        <taxon>Eukaryota</taxon>
        <taxon>Metazoa</taxon>
        <taxon>Ecdysozoa</taxon>
        <taxon>Arthropoda</taxon>
        <taxon>Hexapoda</taxon>
        <taxon>Insecta</taxon>
        <taxon>Pterygota</taxon>
        <taxon>Neoptera</taxon>
        <taxon>Paraneoptera</taxon>
        <taxon>Hemiptera</taxon>
        <taxon>Sternorrhyncha</taxon>
        <taxon>Aphidomorpha</taxon>
        <taxon>Aphidoidea</taxon>
        <taxon>Aphididae</taxon>
        <taxon>Lachninae</taxon>
        <taxon>Cinara</taxon>
    </lineage>
</organism>
<evidence type="ECO:0008006" key="3">
    <source>
        <dbReference type="Google" id="ProtNLM"/>
    </source>
</evidence>
<dbReference type="AlphaFoldDB" id="A0A5E4NB08"/>
<evidence type="ECO:0000313" key="2">
    <source>
        <dbReference type="Proteomes" id="UP000325440"/>
    </source>
</evidence>
<sequence length="79" mass="8996">MGHKDLGNIETGPFQSKLQTLYEQADQSGFIHTSLCNVHRKVVVKNQNYIKSLTDILLFLACQGLEFRGHNENYTSLNQ</sequence>
<accession>A0A5E4NB08</accession>
<dbReference type="Proteomes" id="UP000325440">
    <property type="component" value="Unassembled WGS sequence"/>
</dbReference>
<protein>
    <recommendedName>
        <fullName evidence="3">DUF4371 domain-containing protein</fullName>
    </recommendedName>
</protein>
<dbReference type="OrthoDB" id="6610648at2759"/>
<evidence type="ECO:0000313" key="1">
    <source>
        <dbReference type="EMBL" id="VVC38775.1"/>
    </source>
</evidence>
<feature type="non-terminal residue" evidence="1">
    <location>
        <position position="79"/>
    </location>
</feature>
<name>A0A5E4NB08_9HEMI</name>